<reference evidence="4" key="1">
    <citation type="journal article" date="2019" name="Int. J. Syst. Evol. Microbiol.">
        <title>The Global Catalogue of Microorganisms (GCM) 10K type strain sequencing project: providing services to taxonomists for standard genome sequencing and annotation.</title>
        <authorList>
            <consortium name="The Broad Institute Genomics Platform"/>
            <consortium name="The Broad Institute Genome Sequencing Center for Infectious Disease"/>
            <person name="Wu L."/>
            <person name="Ma J."/>
        </authorList>
    </citation>
    <scope>NUCLEOTIDE SEQUENCE [LARGE SCALE GENOMIC DNA]</scope>
    <source>
        <strain evidence="4">JCM 17809</strain>
    </source>
</reference>
<evidence type="ECO:0000313" key="3">
    <source>
        <dbReference type="EMBL" id="GAA4399105.1"/>
    </source>
</evidence>
<evidence type="ECO:0000259" key="2">
    <source>
        <dbReference type="Pfam" id="PF23771"/>
    </source>
</evidence>
<feature type="domain" description="DUF2786" evidence="1">
    <location>
        <begin position="175"/>
        <end position="213"/>
    </location>
</feature>
<proteinExistence type="predicted"/>
<dbReference type="InterPro" id="IPR024498">
    <property type="entry name" value="DUF2786"/>
</dbReference>
<protein>
    <submittedName>
        <fullName evidence="3">DUF2786 domain-containing protein</fullName>
    </submittedName>
</protein>
<organism evidence="3 4">
    <name type="scientific">Fodinibacter luteus</name>
    <dbReference type="NCBI Taxonomy" id="552064"/>
    <lineage>
        <taxon>Bacteria</taxon>
        <taxon>Bacillati</taxon>
        <taxon>Actinomycetota</taxon>
        <taxon>Actinomycetes</taxon>
        <taxon>Micrococcales</taxon>
        <taxon>Intrasporangiaceae</taxon>
        <taxon>Fodinibacter (ex Wang et al. 2009)</taxon>
    </lineage>
</organism>
<accession>A0ABP8K1D2</accession>
<dbReference type="InterPro" id="IPR055592">
    <property type="entry name" value="DUF7168"/>
</dbReference>
<evidence type="ECO:0000259" key="1">
    <source>
        <dbReference type="Pfam" id="PF10979"/>
    </source>
</evidence>
<keyword evidence="4" id="KW-1185">Reference proteome</keyword>
<dbReference type="Proteomes" id="UP001500945">
    <property type="component" value="Unassembled WGS sequence"/>
</dbReference>
<evidence type="ECO:0000313" key="4">
    <source>
        <dbReference type="Proteomes" id="UP001500945"/>
    </source>
</evidence>
<dbReference type="Pfam" id="PF23771">
    <property type="entry name" value="DUF7168"/>
    <property type="match status" value="1"/>
</dbReference>
<dbReference type="Pfam" id="PF10979">
    <property type="entry name" value="DUF2786"/>
    <property type="match status" value="1"/>
</dbReference>
<comment type="caution">
    <text evidence="3">The sequence shown here is derived from an EMBL/GenBank/DDBJ whole genome shotgun (WGS) entry which is preliminary data.</text>
</comment>
<dbReference type="EMBL" id="BAABGM010000003">
    <property type="protein sequence ID" value="GAA4399105.1"/>
    <property type="molecule type" value="Genomic_DNA"/>
</dbReference>
<feature type="domain" description="DUF7168" evidence="2">
    <location>
        <begin position="242"/>
        <end position="343"/>
    </location>
</feature>
<sequence length="421" mass="45512">MSREVLDAVERLRSRGHEADRAVARVVGLAQTPRGRRLVAARLTALLTDCVAMAWERGWQPADVHRIVGRSLDERAQLVVGDAMAHQLGPFAETTIAERWHLQLRDLGATRWWPGHSDPVTARADTAGFGTERAVAAALAVIAVLAGLPALERLDPLPGRARSTTDARAQHVEERILSRVRALLAKAESTPYEAEAETFTAGAQALMARHSIDAAMLTAAERRPHDRPAVRRIGVDRPYESPKVLLLGVVSRANRCRTVWSSGLGFVTVIGFEADLAAAETIFTSLLVQATRAMAGEGSRVSGTGRSRTRAFRQSFLTAYAHRIGDRLREVTEHETREAVGRASPTPDEVAPGQMPTGVLVRVLAQRAGEVDARVDELFPRVVSKPLGSATDLEGWSAGVHAADRATLFGSGHTLTETRTG</sequence>
<name>A0ABP8K1D2_9MICO</name>
<dbReference type="RefSeq" id="WP_345202092.1">
    <property type="nucleotide sequence ID" value="NZ_BAABGM010000003.1"/>
</dbReference>
<gene>
    <name evidence="3" type="ORF">GCM10023168_05940</name>
</gene>